<proteinExistence type="predicted"/>
<comment type="caution">
    <text evidence="1">The sequence shown here is derived from an EMBL/GenBank/DDBJ whole genome shotgun (WGS) entry which is preliminary data.</text>
</comment>
<sequence length="123" mass="13699">MIKSSYRLLRVILPLTLLGALLLAGGCATTKTYTGDLPPILAQDELLRPYQKVADLEVRRERMGAPSDISPEDYAWGYDALRREAARIGADAVMFPQLSVETEHYILFPSSEMKAKGVAIKFR</sequence>
<dbReference type="EMBL" id="JAEMHM010000018">
    <property type="protein sequence ID" value="MBJ6726915.1"/>
    <property type="molecule type" value="Genomic_DNA"/>
</dbReference>
<dbReference type="Proteomes" id="UP000636888">
    <property type="component" value="Unassembled WGS sequence"/>
</dbReference>
<dbReference type="PROSITE" id="PS51257">
    <property type="entry name" value="PROKAR_LIPOPROTEIN"/>
    <property type="match status" value="1"/>
</dbReference>
<evidence type="ECO:0008006" key="3">
    <source>
        <dbReference type="Google" id="ProtNLM"/>
    </source>
</evidence>
<name>A0A8J7M1E6_9BACT</name>
<gene>
    <name evidence="1" type="ORF">JFN93_19570</name>
</gene>
<reference evidence="1" key="1">
    <citation type="submission" date="2020-12" db="EMBL/GenBank/DDBJ databases">
        <title>Geomonas sp. Red875, isolated from river sediment.</title>
        <authorList>
            <person name="Xu Z."/>
            <person name="Zhang Z."/>
            <person name="Masuda Y."/>
            <person name="Itoh H."/>
            <person name="Senoo K."/>
        </authorList>
    </citation>
    <scope>NUCLEOTIDE SEQUENCE</scope>
    <source>
        <strain evidence="1">Red875</strain>
    </source>
</reference>
<organism evidence="1 2">
    <name type="scientific">Geomesophilobacter sediminis</name>
    <dbReference type="NCBI Taxonomy" id="2798584"/>
    <lineage>
        <taxon>Bacteria</taxon>
        <taxon>Pseudomonadati</taxon>
        <taxon>Thermodesulfobacteriota</taxon>
        <taxon>Desulfuromonadia</taxon>
        <taxon>Geobacterales</taxon>
        <taxon>Geobacteraceae</taxon>
        <taxon>Geomesophilobacter</taxon>
    </lineage>
</organism>
<protein>
    <recommendedName>
        <fullName evidence="3">Lipoprotein</fullName>
    </recommendedName>
</protein>
<evidence type="ECO:0000313" key="1">
    <source>
        <dbReference type="EMBL" id="MBJ6726915.1"/>
    </source>
</evidence>
<dbReference type="RefSeq" id="WP_199385830.1">
    <property type="nucleotide sequence ID" value="NZ_JAEMHM010000018.1"/>
</dbReference>
<accession>A0A8J7M1E6</accession>
<dbReference type="AlphaFoldDB" id="A0A8J7M1E6"/>
<keyword evidence="2" id="KW-1185">Reference proteome</keyword>
<evidence type="ECO:0000313" key="2">
    <source>
        <dbReference type="Proteomes" id="UP000636888"/>
    </source>
</evidence>